<dbReference type="AlphaFoldDB" id="A0A9W7FD30"/>
<sequence>MVVPDVITSQIIASSSTHDHAPAFAFVKSFKSILSSLRTSLRTSPHTDNIGSVDYTDRLSYPPIDAVYTWVNGSDPVWLSSKSAFAPPPPASVMVHNDTALKNGTANATAAQTSDSASNNRYRDSNELKYSLRSLEKHAPWLRHIYVVTDNQIPSWLDLSNPKLTIVPHTSIFPNASHLPVFSSPAIESHLHLIPSLSRYFLYFNDDVFLGSPTFPDDFLLPSSRQKFYTSWDVPKCNPGCSDTWLGDGYCDKACNVSACNFDHPDCLNKTKGEKGGRGGRGGGKRGKKSAKSMCAKGCPDTWVGDKVCDNRCNKVECAYDAGDCGIERLYGEVEGGRAEGGMVGGGGG</sequence>
<comment type="similarity">
    <text evidence="1">Belongs to the stealth family.</text>
</comment>
<keyword evidence="11" id="KW-1185">Reference proteome</keyword>
<evidence type="ECO:0000256" key="6">
    <source>
        <dbReference type="SAM" id="MobiDB-lite"/>
    </source>
</evidence>
<evidence type="ECO:0000256" key="5">
    <source>
        <dbReference type="ARBA" id="ARBA00023180"/>
    </source>
</evidence>
<dbReference type="Pfam" id="PF11380">
    <property type="entry name" value="Stealth_CR2"/>
    <property type="match status" value="1"/>
</dbReference>
<organism evidence="10 11">
    <name type="scientific">Triparma retinervis</name>
    <dbReference type="NCBI Taxonomy" id="2557542"/>
    <lineage>
        <taxon>Eukaryota</taxon>
        <taxon>Sar</taxon>
        <taxon>Stramenopiles</taxon>
        <taxon>Ochrophyta</taxon>
        <taxon>Bolidophyceae</taxon>
        <taxon>Parmales</taxon>
        <taxon>Triparmaceae</taxon>
        <taxon>Triparma</taxon>
    </lineage>
</organism>
<feature type="domain" description="LNR" evidence="7">
    <location>
        <begin position="235"/>
        <end position="267"/>
    </location>
</feature>
<dbReference type="InterPro" id="IPR031358">
    <property type="entry name" value="Stealth_CR1"/>
</dbReference>
<accession>A0A9W7FD30</accession>
<feature type="non-terminal residue" evidence="10">
    <location>
        <position position="349"/>
    </location>
</feature>
<evidence type="ECO:0000259" key="7">
    <source>
        <dbReference type="Pfam" id="PF00066"/>
    </source>
</evidence>
<dbReference type="PANTHER" id="PTHR24045">
    <property type="match status" value="1"/>
</dbReference>
<comment type="caution">
    <text evidence="10">The sequence shown here is derived from an EMBL/GenBank/DDBJ whole genome shotgun (WGS) entry which is preliminary data.</text>
</comment>
<evidence type="ECO:0000256" key="2">
    <source>
        <dbReference type="ARBA" id="ARBA00022679"/>
    </source>
</evidence>
<dbReference type="GO" id="GO:0016772">
    <property type="term" value="F:transferase activity, transferring phosphorus-containing groups"/>
    <property type="evidence" value="ECO:0007669"/>
    <property type="project" value="InterPro"/>
</dbReference>
<dbReference type="InterPro" id="IPR047141">
    <property type="entry name" value="Stealth"/>
</dbReference>
<evidence type="ECO:0000256" key="1">
    <source>
        <dbReference type="ARBA" id="ARBA00007583"/>
    </source>
</evidence>
<feature type="domain" description="Stealth protein CR2 conserved region 2" evidence="8">
    <location>
        <begin position="121"/>
        <end position="226"/>
    </location>
</feature>
<dbReference type="Gene3D" id="3.30.300.320">
    <property type="match status" value="1"/>
</dbReference>
<keyword evidence="4" id="KW-1015">Disulfide bond</keyword>
<dbReference type="InterPro" id="IPR021520">
    <property type="entry name" value="Stealth_CR2"/>
</dbReference>
<feature type="domain" description="Stealth protein CR1 conserved region 1" evidence="9">
    <location>
        <begin position="62"/>
        <end position="85"/>
    </location>
</feature>
<reference evidence="10" key="1">
    <citation type="submission" date="2022-07" db="EMBL/GenBank/DDBJ databases">
        <title>Genome analysis of Parmales, a sister group of diatoms, reveals the evolutionary specialization of diatoms from phago-mixotrophs to photoautotrophs.</title>
        <authorList>
            <person name="Ban H."/>
            <person name="Sato S."/>
            <person name="Yoshikawa S."/>
            <person name="Kazumasa Y."/>
            <person name="Nakamura Y."/>
            <person name="Ichinomiya M."/>
            <person name="Saitoh K."/>
            <person name="Sato N."/>
            <person name="Blanc-Mathieu R."/>
            <person name="Endo H."/>
            <person name="Kuwata A."/>
            <person name="Ogata H."/>
        </authorList>
    </citation>
    <scope>NUCLEOTIDE SEQUENCE</scope>
</reference>
<dbReference type="EMBL" id="BRXZ01000347">
    <property type="protein sequence ID" value="GMI09955.1"/>
    <property type="molecule type" value="Genomic_DNA"/>
</dbReference>
<dbReference type="Proteomes" id="UP001165082">
    <property type="component" value="Unassembled WGS sequence"/>
</dbReference>
<dbReference type="InterPro" id="IPR000800">
    <property type="entry name" value="Notch_dom"/>
</dbReference>
<evidence type="ECO:0000259" key="8">
    <source>
        <dbReference type="Pfam" id="PF11380"/>
    </source>
</evidence>
<dbReference type="OrthoDB" id="263283at2759"/>
<keyword evidence="5" id="KW-0325">Glycoprotein</keyword>
<gene>
    <name evidence="10" type="ORF">TrRE_jg13218</name>
</gene>
<protein>
    <submittedName>
        <fullName evidence="10">Uncharacterized protein</fullName>
    </submittedName>
</protein>
<evidence type="ECO:0000313" key="11">
    <source>
        <dbReference type="Proteomes" id="UP001165082"/>
    </source>
</evidence>
<name>A0A9W7FD30_9STRA</name>
<evidence type="ECO:0000259" key="9">
    <source>
        <dbReference type="Pfam" id="PF17101"/>
    </source>
</evidence>
<dbReference type="PANTHER" id="PTHR24045:SF0">
    <property type="entry name" value="N-ACETYLGLUCOSAMINE-1-PHOSPHOTRANSFERASE SUBUNITS ALPHA_BETA"/>
    <property type="match status" value="1"/>
</dbReference>
<proteinExistence type="inferred from homology"/>
<feature type="region of interest" description="Disordered" evidence="6">
    <location>
        <begin position="273"/>
        <end position="293"/>
    </location>
</feature>
<dbReference type="Pfam" id="PF00066">
    <property type="entry name" value="Notch"/>
    <property type="match status" value="2"/>
</dbReference>
<evidence type="ECO:0000313" key="10">
    <source>
        <dbReference type="EMBL" id="GMI09955.1"/>
    </source>
</evidence>
<keyword evidence="3" id="KW-0677">Repeat</keyword>
<keyword evidence="2" id="KW-0808">Transferase</keyword>
<dbReference type="GO" id="GO:0005794">
    <property type="term" value="C:Golgi apparatus"/>
    <property type="evidence" value="ECO:0007669"/>
    <property type="project" value="TreeGrafter"/>
</dbReference>
<evidence type="ECO:0000256" key="3">
    <source>
        <dbReference type="ARBA" id="ARBA00022737"/>
    </source>
</evidence>
<feature type="domain" description="LNR" evidence="7">
    <location>
        <begin position="294"/>
        <end position="325"/>
    </location>
</feature>
<dbReference type="Pfam" id="PF17101">
    <property type="entry name" value="Stealth_CR1"/>
    <property type="match status" value="1"/>
</dbReference>
<evidence type="ECO:0000256" key="4">
    <source>
        <dbReference type="ARBA" id="ARBA00023157"/>
    </source>
</evidence>